<sequence>MIDGDPGTRALGPVEELALDSLVISIGHHSAKEPLDARKDLAVHDVGVHCHVAQVVENFRRLRHVLLARNTVILLPGECRPPHMFEALVKVFLPEVKRFRQRCPPAIRDAHCLRYAEAGHLEVTLVHVPRNRQKTGHKGHSAKVVRANLAAGQSLFESVQKCGRFDPVGMQTSFDSSNFCGRSGGPQGVIARERQSDFMNHHHRRVAEHGRVKCVQIECGVSGTTGRFCCDPADPPFFGRRRHTGGVLVCRLDQSRSSSHQVDGGGIMNVRSLMQHSRRVHFLVNLQQQERLKDPQLGWRMEVTVHKNLPT</sequence>
<protein>
    <submittedName>
        <fullName evidence="1">Uncharacterized protein</fullName>
    </submittedName>
</protein>
<reference evidence="1 2" key="1">
    <citation type="submission" date="2015-01" db="EMBL/GenBank/DDBJ databases">
        <title>The Genome Sequence of Cladophialophora immunda CBS83496.</title>
        <authorList>
            <consortium name="The Broad Institute Genomics Platform"/>
            <person name="Cuomo C."/>
            <person name="de Hoog S."/>
            <person name="Gorbushina A."/>
            <person name="Stielow B."/>
            <person name="Teixiera M."/>
            <person name="Abouelleil A."/>
            <person name="Chapman S.B."/>
            <person name="Priest M."/>
            <person name="Young S.K."/>
            <person name="Wortman J."/>
            <person name="Nusbaum C."/>
            <person name="Birren B."/>
        </authorList>
    </citation>
    <scope>NUCLEOTIDE SEQUENCE [LARGE SCALE GENOMIC DNA]</scope>
    <source>
        <strain evidence="1 2">CBS 83496</strain>
    </source>
</reference>
<gene>
    <name evidence="1" type="ORF">PV07_08025</name>
</gene>
<dbReference type="RefSeq" id="XP_016248569.1">
    <property type="nucleotide sequence ID" value="XM_016395150.1"/>
</dbReference>
<dbReference type="HOGENOM" id="CLU_894293_0_0_1"/>
<evidence type="ECO:0000313" key="2">
    <source>
        <dbReference type="Proteomes" id="UP000054466"/>
    </source>
</evidence>
<keyword evidence="2" id="KW-1185">Reference proteome</keyword>
<organism evidence="1 2">
    <name type="scientific">Cladophialophora immunda</name>
    <dbReference type="NCBI Taxonomy" id="569365"/>
    <lineage>
        <taxon>Eukaryota</taxon>
        <taxon>Fungi</taxon>
        <taxon>Dikarya</taxon>
        <taxon>Ascomycota</taxon>
        <taxon>Pezizomycotina</taxon>
        <taxon>Eurotiomycetes</taxon>
        <taxon>Chaetothyriomycetidae</taxon>
        <taxon>Chaetothyriales</taxon>
        <taxon>Herpotrichiellaceae</taxon>
        <taxon>Cladophialophora</taxon>
    </lineage>
</organism>
<dbReference type="AlphaFoldDB" id="A0A0D2CBC4"/>
<proteinExistence type="predicted"/>
<dbReference type="VEuPathDB" id="FungiDB:PV07_08025"/>
<dbReference type="Proteomes" id="UP000054466">
    <property type="component" value="Unassembled WGS sequence"/>
</dbReference>
<name>A0A0D2CBC4_9EURO</name>
<evidence type="ECO:0000313" key="1">
    <source>
        <dbReference type="EMBL" id="KIW28353.1"/>
    </source>
</evidence>
<dbReference type="GeneID" id="27347219"/>
<dbReference type="EMBL" id="KN847043">
    <property type="protein sequence ID" value="KIW28353.1"/>
    <property type="molecule type" value="Genomic_DNA"/>
</dbReference>
<accession>A0A0D2CBC4</accession>